<reference evidence="3 4" key="1">
    <citation type="submission" date="2018-01" db="EMBL/GenBank/DDBJ databases">
        <title>Draft genome sequence of Jiangella sp. GTF31.</title>
        <authorList>
            <person name="Sahin N."/>
            <person name="Ay H."/>
            <person name="Saygin H."/>
        </authorList>
    </citation>
    <scope>NUCLEOTIDE SEQUENCE [LARGE SCALE GENOMIC DNA]</scope>
    <source>
        <strain evidence="3 4">GTF31</strain>
    </source>
</reference>
<evidence type="ECO:0000313" key="3">
    <source>
        <dbReference type="EMBL" id="PZF81901.1"/>
    </source>
</evidence>
<name>A0A2W2B389_9ACTN</name>
<dbReference type="InterPro" id="IPR010982">
    <property type="entry name" value="Lambda_DNA-bd_dom_sf"/>
</dbReference>
<dbReference type="InterPro" id="IPR001387">
    <property type="entry name" value="Cro/C1-type_HTH"/>
</dbReference>
<dbReference type="GO" id="GO:0003677">
    <property type="term" value="F:DNA binding"/>
    <property type="evidence" value="ECO:0007669"/>
    <property type="project" value="InterPro"/>
</dbReference>
<evidence type="ECO:0000259" key="2">
    <source>
        <dbReference type="PROSITE" id="PS50943"/>
    </source>
</evidence>
<dbReference type="Proteomes" id="UP000248764">
    <property type="component" value="Unassembled WGS sequence"/>
</dbReference>
<dbReference type="PROSITE" id="PS50943">
    <property type="entry name" value="HTH_CROC1"/>
    <property type="match status" value="1"/>
</dbReference>
<dbReference type="Gene3D" id="1.10.260.40">
    <property type="entry name" value="lambda repressor-like DNA-binding domains"/>
    <property type="match status" value="1"/>
</dbReference>
<gene>
    <name evidence="3" type="ORF">C1I92_18915</name>
</gene>
<accession>A0A2W2B389</accession>
<dbReference type="Pfam" id="PF13560">
    <property type="entry name" value="HTH_31"/>
    <property type="match status" value="1"/>
</dbReference>
<keyword evidence="1" id="KW-0175">Coiled coil</keyword>
<proteinExistence type="predicted"/>
<protein>
    <recommendedName>
        <fullName evidence="2">HTH cro/C1-type domain-containing protein</fullName>
    </recommendedName>
</protein>
<organism evidence="3 4">
    <name type="scientific">Jiangella anatolica</name>
    <dbReference type="NCBI Taxonomy" id="2670374"/>
    <lineage>
        <taxon>Bacteria</taxon>
        <taxon>Bacillati</taxon>
        <taxon>Actinomycetota</taxon>
        <taxon>Actinomycetes</taxon>
        <taxon>Jiangellales</taxon>
        <taxon>Jiangellaceae</taxon>
        <taxon>Jiangella</taxon>
    </lineage>
</organism>
<dbReference type="CDD" id="cd00093">
    <property type="entry name" value="HTH_XRE"/>
    <property type="match status" value="1"/>
</dbReference>
<sequence length="145" mass="16092">MSLLVENTGREVLLSFGRTVRQLREAHEWTQEQLANRMSTAGYPMHQVTVGKLETGRRPTSVGEVVALAAIFEVDPGELIRFPSAGDGDDAAMARMRAQQELRELDHRIDRMNVELDLLQERRAEAAAQLARAEAAEARSVRPAG</sequence>
<comment type="caution">
    <text evidence="3">The sequence shown here is derived from an EMBL/GenBank/DDBJ whole genome shotgun (WGS) entry which is preliminary data.</text>
</comment>
<feature type="coiled-coil region" evidence="1">
    <location>
        <begin position="95"/>
        <end position="139"/>
    </location>
</feature>
<dbReference type="SMART" id="SM00530">
    <property type="entry name" value="HTH_XRE"/>
    <property type="match status" value="1"/>
</dbReference>
<dbReference type="EMBL" id="POTW01000048">
    <property type="protein sequence ID" value="PZF81901.1"/>
    <property type="molecule type" value="Genomic_DNA"/>
</dbReference>
<evidence type="ECO:0000313" key="4">
    <source>
        <dbReference type="Proteomes" id="UP000248764"/>
    </source>
</evidence>
<keyword evidence="4" id="KW-1185">Reference proteome</keyword>
<dbReference type="SUPFAM" id="SSF47413">
    <property type="entry name" value="lambda repressor-like DNA-binding domains"/>
    <property type="match status" value="1"/>
</dbReference>
<evidence type="ECO:0000256" key="1">
    <source>
        <dbReference type="SAM" id="Coils"/>
    </source>
</evidence>
<feature type="domain" description="HTH cro/C1-type" evidence="2">
    <location>
        <begin position="20"/>
        <end position="79"/>
    </location>
</feature>
<dbReference type="AlphaFoldDB" id="A0A2W2B389"/>